<proteinExistence type="predicted"/>
<dbReference type="InterPro" id="IPR024516">
    <property type="entry name" value="Mce_C"/>
</dbReference>
<evidence type="ECO:0000259" key="3">
    <source>
        <dbReference type="Pfam" id="PF11887"/>
    </source>
</evidence>
<accession>A0ABZ2TZL8</accession>
<feature type="domain" description="Mce/MlaD" evidence="2">
    <location>
        <begin position="46"/>
        <end position="122"/>
    </location>
</feature>
<protein>
    <submittedName>
        <fullName evidence="4">MlaD family protein</fullName>
    </submittedName>
</protein>
<dbReference type="EMBL" id="CP136137">
    <property type="protein sequence ID" value="WYY06797.1"/>
    <property type="molecule type" value="Genomic_DNA"/>
</dbReference>
<keyword evidence="1" id="KW-0812">Transmembrane</keyword>
<reference evidence="4 5" key="1">
    <citation type="journal article" date="2023" name="Virus Evol.">
        <title>Computational host range prediction-The good, the bad, and the ugly.</title>
        <authorList>
            <person name="Howell A.A."/>
            <person name="Versoza C.J."/>
            <person name="Pfeifer S.P."/>
        </authorList>
    </citation>
    <scope>NUCLEOTIDE SEQUENCE [LARGE SCALE GENOMIC DNA]</scope>
    <source>
        <strain evidence="4 5">1610/1b</strain>
    </source>
</reference>
<sequence length="343" mass="36549">MSRFSRGRKRQSAVRPFIKLVVAAAVAVVIAIFVVNGIRSPVAIETRDYRAVFTDASGLSPNADIRVRGIKVGKVTSIDLKEEGQATHAQVSFTLDKKYRVTRETRLAVKYASLTGVRYIDATSVETGAGTSVTEISSDQTVPSFDVTELFNGLQPVLETLSPAEVNKFSNNATTLMLGDGSGLDDMLESIESVAQYATDRQAVIATIVKNMSGIAEGVGGTAPKLIEFIGYLQKPIDSVLTVLGEFKKGDAYGPAFMGEVNRLLYGLGIETDTDIDQVLKQAFPTVANLGRALGVLPTIAGQVANARAMPASGSRCQHGSYQLPAWGTVLLGGTEVVLCRTQ</sequence>
<dbReference type="InterPro" id="IPR052336">
    <property type="entry name" value="MlaD_Phospholipid_Transporter"/>
</dbReference>
<name>A0ABZ2TZL8_9ACTN</name>
<organism evidence="4 5">
    <name type="scientific">Gordonia hydrophobica</name>
    <dbReference type="NCBI Taxonomy" id="40516"/>
    <lineage>
        <taxon>Bacteria</taxon>
        <taxon>Bacillati</taxon>
        <taxon>Actinomycetota</taxon>
        <taxon>Actinomycetes</taxon>
        <taxon>Mycobacteriales</taxon>
        <taxon>Gordoniaceae</taxon>
        <taxon>Gordonia</taxon>
    </lineage>
</organism>
<keyword evidence="1" id="KW-1133">Transmembrane helix</keyword>
<evidence type="ECO:0000256" key="1">
    <source>
        <dbReference type="SAM" id="Phobius"/>
    </source>
</evidence>
<evidence type="ECO:0000313" key="4">
    <source>
        <dbReference type="EMBL" id="WYY06797.1"/>
    </source>
</evidence>
<feature type="transmembrane region" description="Helical" evidence="1">
    <location>
        <begin position="20"/>
        <end position="38"/>
    </location>
</feature>
<evidence type="ECO:0000259" key="2">
    <source>
        <dbReference type="Pfam" id="PF02470"/>
    </source>
</evidence>
<dbReference type="Proteomes" id="UP001479933">
    <property type="component" value="Chromosome"/>
</dbReference>
<dbReference type="Pfam" id="PF02470">
    <property type="entry name" value="MlaD"/>
    <property type="match status" value="1"/>
</dbReference>
<keyword evidence="1" id="KW-0472">Membrane</keyword>
<dbReference type="Pfam" id="PF11887">
    <property type="entry name" value="Mce4_CUP1"/>
    <property type="match status" value="1"/>
</dbReference>
<keyword evidence="5" id="KW-1185">Reference proteome</keyword>
<feature type="domain" description="Mammalian cell entry C-terminal" evidence="3">
    <location>
        <begin position="135"/>
        <end position="235"/>
    </location>
</feature>
<dbReference type="PANTHER" id="PTHR33371:SF17">
    <property type="entry name" value="MCE-FAMILY PROTEIN MCE1B"/>
    <property type="match status" value="1"/>
</dbReference>
<gene>
    <name evidence="4" type="ORF">RVF87_17335</name>
</gene>
<evidence type="ECO:0000313" key="5">
    <source>
        <dbReference type="Proteomes" id="UP001479933"/>
    </source>
</evidence>
<dbReference type="InterPro" id="IPR003399">
    <property type="entry name" value="Mce/MlaD"/>
</dbReference>
<dbReference type="PANTHER" id="PTHR33371">
    <property type="entry name" value="INTERMEMBRANE PHOSPHOLIPID TRANSPORT SYSTEM BINDING PROTEIN MLAD-RELATED"/>
    <property type="match status" value="1"/>
</dbReference>
<dbReference type="RefSeq" id="WP_084247570.1">
    <property type="nucleotide sequence ID" value="NZ_CP136137.1"/>
</dbReference>